<evidence type="ECO:0008006" key="3">
    <source>
        <dbReference type="Google" id="ProtNLM"/>
    </source>
</evidence>
<reference evidence="1 2" key="1">
    <citation type="submission" date="2022-09" db="EMBL/GenBank/DDBJ databases">
        <title>Chryseobacterium oleae sp.nov., isolated from the inter-root soil of Pyrola calliantha H. Andr. in Tibet.</title>
        <authorList>
            <person name="Li Z."/>
        </authorList>
    </citation>
    <scope>NUCLEOTIDE SEQUENCE [LARGE SCALE GENOMIC DNA]</scope>
    <source>
        <strain evidence="2">pc1-10</strain>
    </source>
</reference>
<name>A0ABT2IZW5_9FLAO</name>
<gene>
    <name evidence="1" type="ORF">N0B48_21085</name>
</gene>
<dbReference type="PROSITE" id="PS51257">
    <property type="entry name" value="PROKAR_LIPOPROTEIN"/>
    <property type="match status" value="1"/>
</dbReference>
<protein>
    <recommendedName>
        <fullName evidence="3">DUF4221 domain-containing protein</fullName>
    </recommendedName>
</protein>
<evidence type="ECO:0000313" key="1">
    <source>
        <dbReference type="EMBL" id="MCT2564398.1"/>
    </source>
</evidence>
<proteinExistence type="predicted"/>
<organism evidence="1 2">
    <name type="scientific">Chryseobacterium herbae</name>
    <dbReference type="NCBI Taxonomy" id="2976476"/>
    <lineage>
        <taxon>Bacteria</taxon>
        <taxon>Pseudomonadati</taxon>
        <taxon>Bacteroidota</taxon>
        <taxon>Flavobacteriia</taxon>
        <taxon>Flavobacteriales</taxon>
        <taxon>Weeksellaceae</taxon>
        <taxon>Chryseobacterium group</taxon>
        <taxon>Chryseobacterium</taxon>
    </lineage>
</organism>
<keyword evidence="2" id="KW-1185">Reference proteome</keyword>
<comment type="caution">
    <text evidence="1">The sequence shown here is derived from an EMBL/GenBank/DDBJ whole genome shotgun (WGS) entry which is preliminary data.</text>
</comment>
<dbReference type="EMBL" id="JAOAMU010000008">
    <property type="protein sequence ID" value="MCT2564398.1"/>
    <property type="molecule type" value="Genomic_DNA"/>
</dbReference>
<sequence>MVKIYSTFLIFGLLFLLSCKKEVVKVDEYNDQLLGIPQAQIDSIRKAEDQKQLFLTKVSYTIDSANTIDLMLPVNNHVKEYSFSSSNLNLTDPEQTRDAEDESSYPQGISIKNDFSEDDSGELLFVGKSDNPDLFPVADIKKYNDPEKILSEDKNSLLYIDSFGRKKLYFRQYNPASQTYYLYTAEVPKYNNEKLQYAALFSIYNKAKNILSFDKEAPLENLTWEKVKPGVSEAELQNYRVYYMSLGKELKYFLKNNDSAYIKNDNFDLYLYRDQSHTQNALDQTHLIADSNFSGTFDGLPFENRLRSGYFVNRYSNDDEFTFVKRLSSHTILVSAKEDNGYVKDSTEYFTISSIKTPKGQFYLISTTNKDGNDMTALMNDYFSKHLKI</sequence>
<dbReference type="Proteomes" id="UP001525566">
    <property type="component" value="Unassembled WGS sequence"/>
</dbReference>
<accession>A0ABT2IZW5</accession>
<evidence type="ECO:0000313" key="2">
    <source>
        <dbReference type="Proteomes" id="UP001525566"/>
    </source>
</evidence>
<dbReference type="RefSeq" id="WP_259841298.1">
    <property type="nucleotide sequence ID" value="NZ_JAOAMU010000008.1"/>
</dbReference>